<dbReference type="InterPro" id="IPR008816">
    <property type="entry name" value="Gly_zipper_2TM_dom"/>
</dbReference>
<proteinExistence type="inferred from homology"/>
<comment type="caution">
    <text evidence="7">The sequence shown here is derived from an EMBL/GenBank/DDBJ whole genome shotgun (WGS) entry which is preliminary data.</text>
</comment>
<keyword evidence="5" id="KW-0732">Signal</keyword>
<dbReference type="Proteomes" id="UP000309138">
    <property type="component" value="Unassembled WGS sequence"/>
</dbReference>
<protein>
    <recommendedName>
        <fullName evidence="3">17 kDa surface antigen</fullName>
    </recommendedName>
</protein>
<keyword evidence="4" id="KW-0449">Lipoprotein</keyword>
<dbReference type="AlphaFoldDB" id="A0A4U1L9E1"/>
<dbReference type="Pfam" id="PF05433">
    <property type="entry name" value="Rick_17kDa_Anti"/>
    <property type="match status" value="1"/>
</dbReference>
<gene>
    <name evidence="7" type="ORF">FBR43_00885</name>
</gene>
<organism evidence="7 8">
    <name type="scientific">Sphingomonas baiyangensis</name>
    <dbReference type="NCBI Taxonomy" id="2572576"/>
    <lineage>
        <taxon>Bacteria</taxon>
        <taxon>Pseudomonadati</taxon>
        <taxon>Pseudomonadota</taxon>
        <taxon>Alphaproteobacteria</taxon>
        <taxon>Sphingomonadales</taxon>
        <taxon>Sphingomonadaceae</taxon>
        <taxon>Sphingomonas</taxon>
    </lineage>
</organism>
<feature type="chain" id="PRO_5020906138" description="17 kDa surface antigen" evidence="5">
    <location>
        <begin position="22"/>
        <end position="131"/>
    </location>
</feature>
<evidence type="ECO:0000313" key="7">
    <source>
        <dbReference type="EMBL" id="TKD52936.1"/>
    </source>
</evidence>
<evidence type="ECO:0000256" key="3">
    <source>
        <dbReference type="ARBA" id="ARBA00015281"/>
    </source>
</evidence>
<dbReference type="EMBL" id="SWKR01000001">
    <property type="protein sequence ID" value="TKD52936.1"/>
    <property type="molecule type" value="Genomic_DNA"/>
</dbReference>
<evidence type="ECO:0000256" key="5">
    <source>
        <dbReference type="SAM" id="SignalP"/>
    </source>
</evidence>
<dbReference type="GO" id="GO:0009279">
    <property type="term" value="C:cell outer membrane"/>
    <property type="evidence" value="ECO:0007669"/>
    <property type="project" value="UniProtKB-SubCell"/>
</dbReference>
<comment type="similarity">
    <text evidence="2">Belongs to the rickettsiale 17 kDa surface antigen family.</text>
</comment>
<evidence type="ECO:0000256" key="1">
    <source>
        <dbReference type="ARBA" id="ARBA00004459"/>
    </source>
</evidence>
<name>A0A4U1L9E1_9SPHN</name>
<evidence type="ECO:0000313" key="8">
    <source>
        <dbReference type="Proteomes" id="UP000309138"/>
    </source>
</evidence>
<evidence type="ECO:0000259" key="6">
    <source>
        <dbReference type="Pfam" id="PF05433"/>
    </source>
</evidence>
<feature type="signal peptide" evidence="5">
    <location>
        <begin position="1"/>
        <end position="21"/>
    </location>
</feature>
<reference evidence="7 8" key="1">
    <citation type="submission" date="2019-04" db="EMBL/GenBank/DDBJ databases">
        <authorList>
            <person name="Yang Y."/>
            <person name="Wei D."/>
        </authorList>
    </citation>
    <scope>NUCLEOTIDE SEQUENCE [LARGE SCALE GENOMIC DNA]</scope>
    <source>
        <strain evidence="7 8">L-1-4w-11</strain>
    </source>
</reference>
<keyword evidence="8" id="KW-1185">Reference proteome</keyword>
<feature type="domain" description="Glycine zipper 2TM" evidence="6">
    <location>
        <begin position="79"/>
        <end position="118"/>
    </location>
</feature>
<dbReference type="RefSeq" id="WP_136941360.1">
    <property type="nucleotide sequence ID" value="NZ_SWKR01000001.1"/>
</dbReference>
<comment type="subcellular location">
    <subcellularLocation>
        <location evidence="1">Cell outer membrane</location>
        <topology evidence="1">Lipid-anchor</topology>
    </subcellularLocation>
</comment>
<evidence type="ECO:0000256" key="4">
    <source>
        <dbReference type="ARBA" id="ARBA00023288"/>
    </source>
</evidence>
<accession>A0A4U1L9E1</accession>
<evidence type="ECO:0000256" key="2">
    <source>
        <dbReference type="ARBA" id="ARBA00008681"/>
    </source>
</evidence>
<sequence length="131" mass="13527">MFKKLTLAGAAILMGTTAAHAAPTAVAPTGIGTASTFAVPGIASADASADFQRRWRGDDRRYYGNNRRRTPRRCSSTEGTVIGAVAGGLLGNQVAGRGDRLLGTVLGGGVGALAGREIDRAGQPRGCRRFR</sequence>